<evidence type="ECO:0000313" key="2">
    <source>
        <dbReference type="Proteomes" id="UP001055811"/>
    </source>
</evidence>
<reference evidence="2" key="1">
    <citation type="journal article" date="2022" name="Mol. Ecol. Resour.">
        <title>The genomes of chicory, endive, great burdock and yacon provide insights into Asteraceae palaeo-polyploidization history and plant inulin production.</title>
        <authorList>
            <person name="Fan W."/>
            <person name="Wang S."/>
            <person name="Wang H."/>
            <person name="Wang A."/>
            <person name="Jiang F."/>
            <person name="Liu H."/>
            <person name="Zhao H."/>
            <person name="Xu D."/>
            <person name="Zhang Y."/>
        </authorList>
    </citation>
    <scope>NUCLEOTIDE SEQUENCE [LARGE SCALE GENOMIC DNA]</scope>
    <source>
        <strain evidence="2">cv. Punajuju</strain>
    </source>
</reference>
<dbReference type="Proteomes" id="UP001055811">
    <property type="component" value="Linkage Group LG01"/>
</dbReference>
<evidence type="ECO:0000313" key="1">
    <source>
        <dbReference type="EMBL" id="KAI3792371.1"/>
    </source>
</evidence>
<gene>
    <name evidence="1" type="ORF">L2E82_06248</name>
</gene>
<reference evidence="1 2" key="2">
    <citation type="journal article" date="2022" name="Mol. Ecol. Resour.">
        <title>The genomes of chicory, endive, great burdock and yacon provide insights into Asteraceae paleo-polyploidization history and plant inulin production.</title>
        <authorList>
            <person name="Fan W."/>
            <person name="Wang S."/>
            <person name="Wang H."/>
            <person name="Wang A."/>
            <person name="Jiang F."/>
            <person name="Liu H."/>
            <person name="Zhao H."/>
            <person name="Xu D."/>
            <person name="Zhang Y."/>
        </authorList>
    </citation>
    <scope>NUCLEOTIDE SEQUENCE [LARGE SCALE GENOMIC DNA]</scope>
    <source>
        <strain evidence="2">cv. Punajuju</strain>
        <tissue evidence="1">Leaves</tissue>
    </source>
</reference>
<proteinExistence type="predicted"/>
<dbReference type="EMBL" id="CM042009">
    <property type="protein sequence ID" value="KAI3792371.1"/>
    <property type="molecule type" value="Genomic_DNA"/>
</dbReference>
<protein>
    <submittedName>
        <fullName evidence="1">Uncharacterized protein</fullName>
    </submittedName>
</protein>
<comment type="caution">
    <text evidence="1">The sequence shown here is derived from an EMBL/GenBank/DDBJ whole genome shotgun (WGS) entry which is preliminary data.</text>
</comment>
<accession>A0ACB9HAU6</accession>
<keyword evidence="2" id="KW-1185">Reference proteome</keyword>
<name>A0ACB9HAU6_CICIN</name>
<sequence length="156" mass="18052">MLGSEIVREDSYRIQKRRMQNADYTSRSEPLSPGQIEQWIDFTSLEIDTSLLKWLMPRFGYSNYLAPEYGHGSNCTLYLSIQMEDPKIRVVASWEPTVLVTIIIPSEYMGVVITICSEKRWEQLEYSFIDSELPRKKHRSTPNQPSLNMNPVTATA</sequence>
<organism evidence="1 2">
    <name type="scientific">Cichorium intybus</name>
    <name type="common">Chicory</name>
    <dbReference type="NCBI Taxonomy" id="13427"/>
    <lineage>
        <taxon>Eukaryota</taxon>
        <taxon>Viridiplantae</taxon>
        <taxon>Streptophyta</taxon>
        <taxon>Embryophyta</taxon>
        <taxon>Tracheophyta</taxon>
        <taxon>Spermatophyta</taxon>
        <taxon>Magnoliopsida</taxon>
        <taxon>eudicotyledons</taxon>
        <taxon>Gunneridae</taxon>
        <taxon>Pentapetalae</taxon>
        <taxon>asterids</taxon>
        <taxon>campanulids</taxon>
        <taxon>Asterales</taxon>
        <taxon>Asteraceae</taxon>
        <taxon>Cichorioideae</taxon>
        <taxon>Cichorieae</taxon>
        <taxon>Cichoriinae</taxon>
        <taxon>Cichorium</taxon>
    </lineage>
</organism>